<keyword evidence="2" id="KW-1185">Reference proteome</keyword>
<accession>C9MR23</accession>
<name>C9MR23_9BACT</name>
<dbReference type="Proteomes" id="UP000003327">
    <property type="component" value="Unassembled WGS sequence"/>
</dbReference>
<dbReference type="AlphaFoldDB" id="C9MR23"/>
<protein>
    <submittedName>
        <fullName evidence="1">Uncharacterized protein</fullName>
    </submittedName>
</protein>
<evidence type="ECO:0000313" key="2">
    <source>
        <dbReference type="Proteomes" id="UP000003327"/>
    </source>
</evidence>
<gene>
    <name evidence="1" type="ORF">HMPREF0973_02058</name>
</gene>
<organism evidence="1 2">
    <name type="scientific">Prevotella veroralis F0319</name>
    <dbReference type="NCBI Taxonomy" id="649761"/>
    <lineage>
        <taxon>Bacteria</taxon>
        <taxon>Pseudomonadati</taxon>
        <taxon>Bacteroidota</taxon>
        <taxon>Bacteroidia</taxon>
        <taxon>Bacteroidales</taxon>
        <taxon>Prevotellaceae</taxon>
        <taxon>Prevotella</taxon>
    </lineage>
</organism>
<dbReference type="EMBL" id="ACVA01000048">
    <property type="protein sequence ID" value="EEX17996.1"/>
    <property type="molecule type" value="Genomic_DNA"/>
</dbReference>
<reference evidence="1 2" key="1">
    <citation type="submission" date="2009-09" db="EMBL/GenBank/DDBJ databases">
        <authorList>
            <person name="Weinstock G."/>
            <person name="Sodergren E."/>
            <person name="Clifton S."/>
            <person name="Fulton L."/>
            <person name="Fulton B."/>
            <person name="Courtney L."/>
            <person name="Fronick C."/>
            <person name="Harrison M."/>
            <person name="Strong C."/>
            <person name="Farmer C."/>
            <person name="Delahaunty K."/>
            <person name="Markovic C."/>
            <person name="Hall O."/>
            <person name="Minx P."/>
            <person name="Tomlinson C."/>
            <person name="Mitreva M."/>
            <person name="Nelson J."/>
            <person name="Hou S."/>
            <person name="Wollam A."/>
            <person name="Pepin K.H."/>
            <person name="Johnson M."/>
            <person name="Bhonagiri V."/>
            <person name="Nash W.E."/>
            <person name="Warren W."/>
            <person name="Chinwalla A."/>
            <person name="Mardis E.R."/>
            <person name="Wilson R.K."/>
        </authorList>
    </citation>
    <scope>NUCLEOTIDE SEQUENCE [LARGE SCALE GENOMIC DNA]</scope>
    <source>
        <strain evidence="1 2">F0319</strain>
    </source>
</reference>
<evidence type="ECO:0000313" key="1">
    <source>
        <dbReference type="EMBL" id="EEX17996.1"/>
    </source>
</evidence>
<comment type="caution">
    <text evidence="1">The sequence shown here is derived from an EMBL/GenBank/DDBJ whole genome shotgun (WGS) entry which is preliminary data.</text>
</comment>
<sequence>MIGKTIGTEYNYMRQSQTNKEQKCFCCHFYHPFCTLNPLIKNVLV</sequence>
<proteinExistence type="predicted"/>
<dbReference type="HOGENOM" id="CLU_3203719_0_0_10"/>